<evidence type="ECO:0000259" key="1">
    <source>
        <dbReference type="Pfam" id="PF08721"/>
    </source>
</evidence>
<dbReference type="Pfam" id="PF08721">
    <property type="entry name" value="Tn7_Tnp_TnsA_C"/>
    <property type="match status" value="1"/>
</dbReference>
<dbReference type="InterPro" id="IPR014833">
    <property type="entry name" value="TnsA_N"/>
</dbReference>
<dbReference type="Pfam" id="PF08722">
    <property type="entry name" value="Tn7_TnsA-like_N"/>
    <property type="match status" value="1"/>
</dbReference>
<dbReference type="GO" id="GO:0003676">
    <property type="term" value="F:nucleic acid binding"/>
    <property type="evidence" value="ECO:0007669"/>
    <property type="project" value="InterPro"/>
</dbReference>
<dbReference type="EMBL" id="FMWD01000008">
    <property type="protein sequence ID" value="SCZ64684.1"/>
    <property type="molecule type" value="Genomic_DNA"/>
</dbReference>
<feature type="domain" description="TnsA endonuclease C-terminal" evidence="1">
    <location>
        <begin position="127"/>
        <end position="201"/>
    </location>
</feature>
<dbReference type="AlphaFoldDB" id="A0A1G5QS19"/>
<accession>A0A1G5QS19</accession>
<organism evidence="3 4">
    <name type="scientific">Thiohalomonas denitrificans</name>
    <dbReference type="NCBI Taxonomy" id="415747"/>
    <lineage>
        <taxon>Bacteria</taxon>
        <taxon>Pseudomonadati</taxon>
        <taxon>Pseudomonadota</taxon>
        <taxon>Gammaproteobacteria</taxon>
        <taxon>Thiohalomonadales</taxon>
        <taxon>Thiohalomonadaceae</taxon>
        <taxon>Thiohalomonas</taxon>
    </lineage>
</organism>
<keyword evidence="4" id="KW-1185">Reference proteome</keyword>
<dbReference type="OrthoDB" id="881413at2"/>
<dbReference type="STRING" id="415747.SAMN03097708_02691"/>
<feature type="domain" description="TnsA endonuclease N-terminal" evidence="2">
    <location>
        <begin position="43"/>
        <end position="125"/>
    </location>
</feature>
<keyword evidence="3" id="KW-0540">Nuclease</keyword>
<dbReference type="GO" id="GO:0004519">
    <property type="term" value="F:endonuclease activity"/>
    <property type="evidence" value="ECO:0007669"/>
    <property type="project" value="UniProtKB-KW"/>
</dbReference>
<gene>
    <name evidence="3" type="ORF">SAMN03097708_02691</name>
</gene>
<evidence type="ECO:0000259" key="2">
    <source>
        <dbReference type="Pfam" id="PF08722"/>
    </source>
</evidence>
<keyword evidence="3" id="KW-0378">Hydrolase</keyword>
<keyword evidence="3" id="KW-0255">Endonuclease</keyword>
<evidence type="ECO:0000313" key="4">
    <source>
        <dbReference type="Proteomes" id="UP000199648"/>
    </source>
</evidence>
<name>A0A1G5QS19_9GAMM</name>
<dbReference type="InterPro" id="IPR011856">
    <property type="entry name" value="tRNA_endonuc-like_dom_sf"/>
</dbReference>
<dbReference type="RefSeq" id="WP_092998172.1">
    <property type="nucleotide sequence ID" value="NZ_FMWD01000008.1"/>
</dbReference>
<dbReference type="Gene3D" id="3.40.1350.10">
    <property type="match status" value="1"/>
</dbReference>
<reference evidence="3 4" key="1">
    <citation type="submission" date="2016-10" db="EMBL/GenBank/DDBJ databases">
        <authorList>
            <person name="de Groot N.N."/>
        </authorList>
    </citation>
    <scope>NUCLEOTIDE SEQUENCE [LARGE SCALE GENOMIC DNA]</scope>
    <source>
        <strain evidence="3 4">HLD2</strain>
    </source>
</reference>
<dbReference type="InterPro" id="IPR014832">
    <property type="entry name" value="TnsA_C"/>
</dbReference>
<dbReference type="Proteomes" id="UP000199648">
    <property type="component" value="Unassembled WGS sequence"/>
</dbReference>
<protein>
    <submittedName>
        <fullName evidence="3">TnsA endonuclease C terminal</fullName>
    </submittedName>
</protein>
<proteinExistence type="predicted"/>
<evidence type="ECO:0000313" key="3">
    <source>
        <dbReference type="EMBL" id="SCZ64684.1"/>
    </source>
</evidence>
<sequence length="214" mass="25142">MPVRRIPKNYRHVTGMLGSSRSERKPFYESPLERDFFILLDFDPRVASFEEQPVAVHYQDDMGTWRRYTPDVLVLYKEEAHKRPLLFEIKPREVLRSEWKSLERRFRAAYQVAKARGWGFRTVTDREIRTPRLENIKFLRGYRDTPADEEACELMVQTVTSKQAITVQGLLDTLATDRWEQARLIPSVWHLTATGRLQVDMDIPLTMVSTLTSP</sequence>